<accession>A0A223LIF0</accession>
<evidence type="ECO:0000256" key="1">
    <source>
        <dbReference type="SAM" id="MobiDB-lite"/>
    </source>
</evidence>
<name>A0A223LIF0_9CAUD</name>
<gene>
    <name evidence="2" type="ORF">JOAD_153</name>
</gene>
<proteinExistence type="predicted"/>
<evidence type="ECO:0000313" key="3">
    <source>
        <dbReference type="Proteomes" id="UP000222624"/>
    </source>
</evidence>
<dbReference type="Proteomes" id="UP000222624">
    <property type="component" value="Genome"/>
</dbReference>
<feature type="region of interest" description="Disordered" evidence="1">
    <location>
        <begin position="66"/>
        <end position="86"/>
    </location>
</feature>
<evidence type="ECO:0000313" key="2">
    <source>
        <dbReference type="EMBL" id="ASU03762.1"/>
    </source>
</evidence>
<reference evidence="3" key="1">
    <citation type="submission" date="2017-07" db="EMBL/GenBank/DDBJ databases">
        <authorList>
            <person name="Bickmore M.X."/>
            <person name="Vaden K."/>
            <person name="Brady T.S."/>
            <person name="Tateoka O.B."/>
            <person name="Carter J.L."/>
            <person name="Pape J.A."/>
            <person name="Robinson D.M."/>
            <person name="Russell K.A."/>
            <person name="Staley L.A."/>
            <person name="Stettler J.M."/>
            <person name="Townsend M.H."/>
            <person name="Wienclaw T."/>
            <person name="Williamson T.L."/>
            <person name="Kruger J.L."/>
            <person name="Berg J.A."/>
            <person name="Sharma R."/>
            <person name="Payne A.M."/>
            <person name="Fajardo C.P."/>
            <person name="Breakwell D.P."/>
            <person name="Hope S."/>
            <person name="Grose J.H."/>
        </authorList>
    </citation>
    <scope>NUCLEOTIDE SEQUENCE [LARGE SCALE GENOMIC DNA]</scope>
</reference>
<sequence>MSKSIKIAESQLGFVGETKEFVVTGVKAGSFTIAKDEQVLSVEGSLDGLKVADLVVVKDGSLWKKGTETSQKKHNPSPATMAEYGF</sequence>
<protein>
    <submittedName>
        <fullName evidence="2">Uncharacterized protein</fullName>
    </submittedName>
</protein>
<dbReference type="EMBL" id="MF459647">
    <property type="protein sequence ID" value="ASU03762.1"/>
    <property type="molecule type" value="Genomic_DNA"/>
</dbReference>
<organism evidence="2 3">
    <name type="scientific">Erwinia phage vB_EamM_Joad</name>
    <dbReference type="NCBI Taxonomy" id="2026081"/>
    <lineage>
        <taxon>Viruses</taxon>
        <taxon>Duplodnaviria</taxon>
        <taxon>Heunggongvirae</taxon>
        <taxon>Uroviricota</taxon>
        <taxon>Caudoviricetes</taxon>
        <taxon>Chimalliviridae</taxon>
        <taxon>Risingsunvirus</taxon>
        <taxon>Risingsunvirus risingsun</taxon>
    </lineage>
</organism>